<sequence>MRMSGVFTGISNLSLECIPWSLIMLLRRFIYLNGVVEGEASKSISAGQWVRNSETGKSVVISPEGRRGRIPNQALEFPGGHESPSVNLPVRSHRAPEGAYTSGTC</sequence>
<organism evidence="2 3">
    <name type="scientific">Helianthus annuus</name>
    <name type="common">Common sunflower</name>
    <dbReference type="NCBI Taxonomy" id="4232"/>
    <lineage>
        <taxon>Eukaryota</taxon>
        <taxon>Viridiplantae</taxon>
        <taxon>Streptophyta</taxon>
        <taxon>Embryophyta</taxon>
        <taxon>Tracheophyta</taxon>
        <taxon>Spermatophyta</taxon>
        <taxon>Magnoliopsida</taxon>
        <taxon>eudicotyledons</taxon>
        <taxon>Gunneridae</taxon>
        <taxon>Pentapetalae</taxon>
        <taxon>asterids</taxon>
        <taxon>campanulids</taxon>
        <taxon>Asterales</taxon>
        <taxon>Asteraceae</taxon>
        <taxon>Asteroideae</taxon>
        <taxon>Heliantheae alliance</taxon>
        <taxon>Heliantheae</taxon>
        <taxon>Helianthus</taxon>
    </lineage>
</organism>
<proteinExistence type="predicted"/>
<evidence type="ECO:0000313" key="2">
    <source>
        <dbReference type="EMBL" id="KAF5761609.1"/>
    </source>
</evidence>
<dbReference type="Gramene" id="mRNA:HanXRQr2_Chr16g0767081">
    <property type="protein sequence ID" value="mRNA:HanXRQr2_Chr16g0767081"/>
    <property type="gene ID" value="HanXRQr2_Chr16g0767081"/>
</dbReference>
<dbReference type="Proteomes" id="UP000215914">
    <property type="component" value="Unassembled WGS sequence"/>
</dbReference>
<comment type="caution">
    <text evidence="2">The sequence shown here is derived from an EMBL/GenBank/DDBJ whole genome shotgun (WGS) entry which is preliminary data.</text>
</comment>
<reference evidence="2" key="2">
    <citation type="submission" date="2020-06" db="EMBL/GenBank/DDBJ databases">
        <title>Helianthus annuus Genome sequencing and assembly Release 2.</title>
        <authorList>
            <person name="Gouzy J."/>
            <person name="Langlade N."/>
            <person name="Munos S."/>
        </authorList>
    </citation>
    <scope>NUCLEOTIDE SEQUENCE</scope>
    <source>
        <tissue evidence="2">Leaves</tissue>
    </source>
</reference>
<evidence type="ECO:0000256" key="1">
    <source>
        <dbReference type="SAM" id="MobiDB-lite"/>
    </source>
</evidence>
<protein>
    <submittedName>
        <fullName evidence="2">Uncharacterized protein</fullName>
    </submittedName>
</protein>
<reference evidence="2" key="1">
    <citation type="journal article" date="2017" name="Nature">
        <title>The sunflower genome provides insights into oil metabolism, flowering and Asterid evolution.</title>
        <authorList>
            <person name="Badouin H."/>
            <person name="Gouzy J."/>
            <person name="Grassa C.J."/>
            <person name="Murat F."/>
            <person name="Staton S.E."/>
            <person name="Cottret L."/>
            <person name="Lelandais-Briere C."/>
            <person name="Owens G.L."/>
            <person name="Carrere S."/>
            <person name="Mayjonade B."/>
            <person name="Legrand L."/>
            <person name="Gill N."/>
            <person name="Kane N.C."/>
            <person name="Bowers J.E."/>
            <person name="Hubner S."/>
            <person name="Bellec A."/>
            <person name="Berard A."/>
            <person name="Berges H."/>
            <person name="Blanchet N."/>
            <person name="Boniface M.C."/>
            <person name="Brunel D."/>
            <person name="Catrice O."/>
            <person name="Chaidir N."/>
            <person name="Claudel C."/>
            <person name="Donnadieu C."/>
            <person name="Faraut T."/>
            <person name="Fievet G."/>
            <person name="Helmstetter N."/>
            <person name="King M."/>
            <person name="Knapp S.J."/>
            <person name="Lai Z."/>
            <person name="Le Paslier M.C."/>
            <person name="Lippi Y."/>
            <person name="Lorenzon L."/>
            <person name="Mandel J.R."/>
            <person name="Marage G."/>
            <person name="Marchand G."/>
            <person name="Marquand E."/>
            <person name="Bret-Mestries E."/>
            <person name="Morien E."/>
            <person name="Nambeesan S."/>
            <person name="Nguyen T."/>
            <person name="Pegot-Espagnet P."/>
            <person name="Pouilly N."/>
            <person name="Raftis F."/>
            <person name="Sallet E."/>
            <person name="Schiex T."/>
            <person name="Thomas J."/>
            <person name="Vandecasteele C."/>
            <person name="Vares D."/>
            <person name="Vear F."/>
            <person name="Vautrin S."/>
            <person name="Crespi M."/>
            <person name="Mangin B."/>
            <person name="Burke J.M."/>
            <person name="Salse J."/>
            <person name="Munos S."/>
            <person name="Vincourt P."/>
            <person name="Rieseberg L.H."/>
            <person name="Langlade N.B."/>
        </authorList>
    </citation>
    <scope>NUCLEOTIDE SEQUENCE</scope>
    <source>
        <tissue evidence="2">Leaves</tissue>
    </source>
</reference>
<dbReference type="AlphaFoldDB" id="A0A9K3DUF5"/>
<dbReference type="EMBL" id="MNCJ02000331">
    <property type="protein sequence ID" value="KAF5761609.1"/>
    <property type="molecule type" value="Genomic_DNA"/>
</dbReference>
<gene>
    <name evidence="2" type="ORF">HanXRQr2_Chr16g0767081</name>
</gene>
<feature type="region of interest" description="Disordered" evidence="1">
    <location>
        <begin position="63"/>
        <end position="105"/>
    </location>
</feature>
<evidence type="ECO:0000313" key="3">
    <source>
        <dbReference type="Proteomes" id="UP000215914"/>
    </source>
</evidence>
<name>A0A9K3DUF5_HELAN</name>
<keyword evidence="3" id="KW-1185">Reference proteome</keyword>
<accession>A0A9K3DUF5</accession>